<reference evidence="7" key="1">
    <citation type="journal article" date="2019" name="Int. J. Syst. Evol. Microbiol.">
        <title>The Global Catalogue of Microorganisms (GCM) 10K type strain sequencing project: providing services to taxonomists for standard genome sequencing and annotation.</title>
        <authorList>
            <consortium name="The Broad Institute Genomics Platform"/>
            <consortium name="The Broad Institute Genome Sequencing Center for Infectious Disease"/>
            <person name="Wu L."/>
            <person name="Ma J."/>
        </authorList>
    </citation>
    <scope>NUCLEOTIDE SEQUENCE [LARGE SCALE GENOMIC DNA]</scope>
    <source>
        <strain evidence="7">JCM 18401</strain>
    </source>
</reference>
<dbReference type="PANTHER" id="PTHR34653:SF1">
    <property type="entry name" value="FLAGELLAR HOOK-BASAL BODY COMPLEX PROTEIN FLIE"/>
    <property type="match status" value="1"/>
</dbReference>
<keyword evidence="6" id="KW-0966">Cell projection</keyword>
<dbReference type="PRINTS" id="PR01006">
    <property type="entry name" value="FLGHOOKFLIE"/>
</dbReference>
<dbReference type="EMBL" id="BAABJZ010000077">
    <property type="protein sequence ID" value="GAA4888766.1"/>
    <property type="molecule type" value="Genomic_DNA"/>
</dbReference>
<organism evidence="6 7">
    <name type="scientific">Ferrimonas pelagia</name>
    <dbReference type="NCBI Taxonomy" id="1177826"/>
    <lineage>
        <taxon>Bacteria</taxon>
        <taxon>Pseudomonadati</taxon>
        <taxon>Pseudomonadota</taxon>
        <taxon>Gammaproteobacteria</taxon>
        <taxon>Alteromonadales</taxon>
        <taxon>Ferrimonadaceae</taxon>
        <taxon>Ferrimonas</taxon>
    </lineage>
</organism>
<gene>
    <name evidence="6" type="primary">fliE_2</name>
    <name evidence="5" type="synonym">fliE</name>
    <name evidence="6" type="ORF">GCM10023333_22620</name>
</gene>
<evidence type="ECO:0000313" key="6">
    <source>
        <dbReference type="EMBL" id="GAA4888766.1"/>
    </source>
</evidence>
<proteinExistence type="inferred from homology"/>
<evidence type="ECO:0000256" key="4">
    <source>
        <dbReference type="ARBA" id="ARBA00023143"/>
    </source>
</evidence>
<dbReference type="PANTHER" id="PTHR34653">
    <property type="match status" value="1"/>
</dbReference>
<keyword evidence="6" id="KW-0282">Flagellum</keyword>
<protein>
    <recommendedName>
        <fullName evidence="3 5">Flagellar hook-basal body complex protein FliE</fullName>
    </recommendedName>
</protein>
<comment type="caution">
    <text evidence="6">The sequence shown here is derived from an EMBL/GenBank/DDBJ whole genome shotgun (WGS) entry which is preliminary data.</text>
</comment>
<evidence type="ECO:0000256" key="1">
    <source>
        <dbReference type="ARBA" id="ARBA00004117"/>
    </source>
</evidence>
<dbReference type="InterPro" id="IPR001624">
    <property type="entry name" value="FliE"/>
</dbReference>
<sequence length="113" mass="12197">MSSPIALNQSQMLESLQQHKEIAKGAIQPNRMDNLGGNVQGPSFGTLMTRKVQGVNADQIHAAQMRTDVDLGRSDDLVGAMVASQKASLSFSALIQVRNKLVSAFDDVMKMPL</sequence>
<comment type="subcellular location">
    <subcellularLocation>
        <location evidence="1 5">Bacterial flagellum basal body</location>
    </subcellularLocation>
</comment>
<keyword evidence="7" id="KW-1185">Reference proteome</keyword>
<evidence type="ECO:0000256" key="2">
    <source>
        <dbReference type="ARBA" id="ARBA00009272"/>
    </source>
</evidence>
<accession>A0ABP9EYD4</accession>
<comment type="similarity">
    <text evidence="2 5">Belongs to the FliE family.</text>
</comment>
<name>A0ABP9EYD4_9GAMM</name>
<dbReference type="NCBIfam" id="TIGR00205">
    <property type="entry name" value="fliE"/>
    <property type="match status" value="1"/>
</dbReference>
<dbReference type="HAMAP" id="MF_00724">
    <property type="entry name" value="FliE"/>
    <property type="match status" value="1"/>
</dbReference>
<dbReference type="Pfam" id="PF02049">
    <property type="entry name" value="FliE"/>
    <property type="match status" value="1"/>
</dbReference>
<dbReference type="RefSeq" id="WP_345335500.1">
    <property type="nucleotide sequence ID" value="NZ_BAABJZ010000077.1"/>
</dbReference>
<keyword evidence="6" id="KW-0969">Cilium</keyword>
<evidence type="ECO:0000313" key="7">
    <source>
        <dbReference type="Proteomes" id="UP001499988"/>
    </source>
</evidence>
<dbReference type="Proteomes" id="UP001499988">
    <property type="component" value="Unassembled WGS sequence"/>
</dbReference>
<evidence type="ECO:0000256" key="3">
    <source>
        <dbReference type="ARBA" id="ARBA00018024"/>
    </source>
</evidence>
<evidence type="ECO:0000256" key="5">
    <source>
        <dbReference type="HAMAP-Rule" id="MF_00724"/>
    </source>
</evidence>
<keyword evidence="4 5" id="KW-0975">Bacterial flagellum</keyword>